<keyword evidence="2" id="KW-0238">DNA-binding</keyword>
<dbReference type="Proteomes" id="UP000295416">
    <property type="component" value="Unassembled WGS sequence"/>
</dbReference>
<dbReference type="PANTHER" id="PTHR43537">
    <property type="entry name" value="TRANSCRIPTIONAL REGULATOR, GNTR FAMILY"/>
    <property type="match status" value="1"/>
</dbReference>
<gene>
    <name evidence="5" type="ORF">EV207_11570</name>
</gene>
<dbReference type="OrthoDB" id="369138at2"/>
<name>A0A4R2P457_9BACL</name>
<dbReference type="InterPro" id="IPR000524">
    <property type="entry name" value="Tscrpt_reg_HTH_GntR"/>
</dbReference>
<dbReference type="Gene3D" id="1.10.10.10">
    <property type="entry name" value="Winged helix-like DNA-binding domain superfamily/Winged helix DNA-binding domain"/>
    <property type="match status" value="1"/>
</dbReference>
<keyword evidence="5" id="KW-0670">Pyruvate</keyword>
<keyword evidence="6" id="KW-1185">Reference proteome</keyword>
<evidence type="ECO:0000313" key="6">
    <source>
        <dbReference type="Proteomes" id="UP000295416"/>
    </source>
</evidence>
<proteinExistence type="predicted"/>
<dbReference type="AlphaFoldDB" id="A0A4R2P457"/>
<dbReference type="InterPro" id="IPR008920">
    <property type="entry name" value="TF_FadR/GntR_C"/>
</dbReference>
<dbReference type="PANTHER" id="PTHR43537:SF5">
    <property type="entry name" value="UXU OPERON TRANSCRIPTIONAL REGULATOR"/>
    <property type="match status" value="1"/>
</dbReference>
<keyword evidence="3" id="KW-0804">Transcription</keyword>
<dbReference type="PROSITE" id="PS50949">
    <property type="entry name" value="HTH_GNTR"/>
    <property type="match status" value="1"/>
</dbReference>
<dbReference type="InterPro" id="IPR036390">
    <property type="entry name" value="WH_DNA-bd_sf"/>
</dbReference>
<evidence type="ECO:0000256" key="2">
    <source>
        <dbReference type="ARBA" id="ARBA00023125"/>
    </source>
</evidence>
<comment type="caution">
    <text evidence="5">The sequence shown here is derived from an EMBL/GenBank/DDBJ whole genome shotgun (WGS) entry which is preliminary data.</text>
</comment>
<reference evidence="5 6" key="1">
    <citation type="submission" date="2019-03" db="EMBL/GenBank/DDBJ databases">
        <title>Genomic Encyclopedia of Type Strains, Phase IV (KMG-IV): sequencing the most valuable type-strain genomes for metagenomic binning, comparative biology and taxonomic classification.</title>
        <authorList>
            <person name="Goeker M."/>
        </authorList>
    </citation>
    <scope>NUCLEOTIDE SEQUENCE [LARGE SCALE GENOMIC DNA]</scope>
    <source>
        <strain evidence="5 6">DSM 19377</strain>
    </source>
</reference>
<sequence length="212" mass="23988">MIKEGKYKPGEKLPAETKLSEMFNVSRPPIREALRVLEASGVIKSKQGGGSVVQPISITNLMEKTTLEMVNIDEVLHLLEVRIILESQTAVLAAKRRDDRDLECIQEALNDMRLAIDNEESIGHKQDIDFHTAIVKAAHNPVLQQTMDGISNLYYSATKFSLKKNVGLYQKRQQVLQEHENIAEAIRLQDEEAAKEAMSLHLKNARLKLEKY</sequence>
<dbReference type="Pfam" id="PF00392">
    <property type="entry name" value="GntR"/>
    <property type="match status" value="1"/>
</dbReference>
<dbReference type="SMART" id="SM00345">
    <property type="entry name" value="HTH_GNTR"/>
    <property type="match status" value="1"/>
</dbReference>
<dbReference type="SUPFAM" id="SSF48008">
    <property type="entry name" value="GntR ligand-binding domain-like"/>
    <property type="match status" value="1"/>
</dbReference>
<dbReference type="GO" id="GO:0003700">
    <property type="term" value="F:DNA-binding transcription factor activity"/>
    <property type="evidence" value="ECO:0007669"/>
    <property type="project" value="InterPro"/>
</dbReference>
<evidence type="ECO:0000256" key="3">
    <source>
        <dbReference type="ARBA" id="ARBA00023163"/>
    </source>
</evidence>
<evidence type="ECO:0000313" key="5">
    <source>
        <dbReference type="EMBL" id="TCP28834.1"/>
    </source>
</evidence>
<accession>A0A4R2P457</accession>
<dbReference type="CDD" id="cd07377">
    <property type="entry name" value="WHTH_GntR"/>
    <property type="match status" value="1"/>
</dbReference>
<feature type="domain" description="HTH gntR-type" evidence="4">
    <location>
        <begin position="1"/>
        <end position="56"/>
    </location>
</feature>
<keyword evidence="1" id="KW-0805">Transcription regulation</keyword>
<dbReference type="InterPro" id="IPR036388">
    <property type="entry name" value="WH-like_DNA-bd_sf"/>
</dbReference>
<organism evidence="5 6">
    <name type="scientific">Scopulibacillus darangshiensis</name>
    <dbReference type="NCBI Taxonomy" id="442528"/>
    <lineage>
        <taxon>Bacteria</taxon>
        <taxon>Bacillati</taxon>
        <taxon>Bacillota</taxon>
        <taxon>Bacilli</taxon>
        <taxon>Bacillales</taxon>
        <taxon>Sporolactobacillaceae</taxon>
        <taxon>Scopulibacillus</taxon>
    </lineage>
</organism>
<dbReference type="EMBL" id="SLXK01000015">
    <property type="protein sequence ID" value="TCP28834.1"/>
    <property type="molecule type" value="Genomic_DNA"/>
</dbReference>
<dbReference type="SMART" id="SM00895">
    <property type="entry name" value="FCD"/>
    <property type="match status" value="1"/>
</dbReference>
<dbReference type="PRINTS" id="PR00035">
    <property type="entry name" value="HTHGNTR"/>
</dbReference>
<dbReference type="Gene3D" id="1.20.120.530">
    <property type="entry name" value="GntR ligand-binding domain-like"/>
    <property type="match status" value="1"/>
</dbReference>
<dbReference type="Pfam" id="PF07729">
    <property type="entry name" value="FCD"/>
    <property type="match status" value="1"/>
</dbReference>
<dbReference type="InterPro" id="IPR011711">
    <property type="entry name" value="GntR_C"/>
</dbReference>
<evidence type="ECO:0000259" key="4">
    <source>
        <dbReference type="PROSITE" id="PS50949"/>
    </source>
</evidence>
<protein>
    <submittedName>
        <fullName evidence="5">GntR family transcriptional repressor for pyruvate dehydrogenase complex</fullName>
    </submittedName>
</protein>
<dbReference type="SUPFAM" id="SSF46785">
    <property type="entry name" value="Winged helix' DNA-binding domain"/>
    <property type="match status" value="1"/>
</dbReference>
<dbReference type="GO" id="GO:0003677">
    <property type="term" value="F:DNA binding"/>
    <property type="evidence" value="ECO:0007669"/>
    <property type="project" value="UniProtKB-KW"/>
</dbReference>
<evidence type="ECO:0000256" key="1">
    <source>
        <dbReference type="ARBA" id="ARBA00023015"/>
    </source>
</evidence>